<protein>
    <submittedName>
        <fullName evidence="1">Uncharacterized protein</fullName>
    </submittedName>
</protein>
<dbReference type="AlphaFoldDB" id="A0A0A9A247"/>
<reference evidence="1" key="2">
    <citation type="journal article" date="2015" name="Data Brief">
        <title>Shoot transcriptome of the giant reed, Arundo donax.</title>
        <authorList>
            <person name="Barrero R.A."/>
            <person name="Guerrero F.D."/>
            <person name="Moolhuijzen P."/>
            <person name="Goolsby J.A."/>
            <person name="Tidwell J."/>
            <person name="Bellgard S.E."/>
            <person name="Bellgard M.I."/>
        </authorList>
    </citation>
    <scope>NUCLEOTIDE SEQUENCE</scope>
    <source>
        <tissue evidence="1">Shoot tissue taken approximately 20 cm above the soil surface</tissue>
    </source>
</reference>
<name>A0A0A9A247_ARUDO</name>
<organism evidence="1">
    <name type="scientific">Arundo donax</name>
    <name type="common">Giant reed</name>
    <name type="synonym">Donax arundinaceus</name>
    <dbReference type="NCBI Taxonomy" id="35708"/>
    <lineage>
        <taxon>Eukaryota</taxon>
        <taxon>Viridiplantae</taxon>
        <taxon>Streptophyta</taxon>
        <taxon>Embryophyta</taxon>
        <taxon>Tracheophyta</taxon>
        <taxon>Spermatophyta</taxon>
        <taxon>Magnoliopsida</taxon>
        <taxon>Liliopsida</taxon>
        <taxon>Poales</taxon>
        <taxon>Poaceae</taxon>
        <taxon>PACMAD clade</taxon>
        <taxon>Arundinoideae</taxon>
        <taxon>Arundineae</taxon>
        <taxon>Arundo</taxon>
    </lineage>
</organism>
<proteinExistence type="predicted"/>
<accession>A0A0A9A247</accession>
<evidence type="ECO:0000313" key="1">
    <source>
        <dbReference type="EMBL" id="JAD45151.1"/>
    </source>
</evidence>
<sequence length="71" mass="7949">MYSIAGFSICAARLGLPDVGLNLSKSSIDLNVVLIQFCSCAAYMLYMLCKSRISIFCTENEKLFVKQLCWL</sequence>
<dbReference type="EMBL" id="GBRH01252744">
    <property type="protein sequence ID" value="JAD45151.1"/>
    <property type="molecule type" value="Transcribed_RNA"/>
</dbReference>
<reference evidence="1" key="1">
    <citation type="submission" date="2014-09" db="EMBL/GenBank/DDBJ databases">
        <authorList>
            <person name="Magalhaes I.L.F."/>
            <person name="Oliveira U."/>
            <person name="Santos F.R."/>
            <person name="Vidigal T.H.D.A."/>
            <person name="Brescovit A.D."/>
            <person name="Santos A.J."/>
        </authorList>
    </citation>
    <scope>NUCLEOTIDE SEQUENCE</scope>
    <source>
        <tissue evidence="1">Shoot tissue taken approximately 20 cm above the soil surface</tissue>
    </source>
</reference>